<dbReference type="NCBIfam" id="NF007621">
    <property type="entry name" value="PRK10276.1"/>
    <property type="match status" value="1"/>
</dbReference>
<evidence type="ECO:0000256" key="6">
    <source>
        <dbReference type="ARBA" id="ARBA00023236"/>
    </source>
</evidence>
<evidence type="ECO:0000256" key="7">
    <source>
        <dbReference type="RuleBase" id="RU003991"/>
    </source>
</evidence>
<dbReference type="CDD" id="cd06529">
    <property type="entry name" value="S24_LexA-like"/>
    <property type="match status" value="1"/>
</dbReference>
<keyword evidence="5" id="KW-0234">DNA repair</keyword>
<keyword evidence="2" id="KW-0227">DNA damage</keyword>
<dbReference type="GO" id="GO:0016787">
    <property type="term" value="F:hydrolase activity"/>
    <property type="evidence" value="ECO:0007669"/>
    <property type="project" value="UniProtKB-KW"/>
</dbReference>
<proteinExistence type="inferred from homology"/>
<dbReference type="InterPro" id="IPR039418">
    <property type="entry name" value="LexA-like"/>
</dbReference>
<dbReference type="PANTHER" id="PTHR33516">
    <property type="entry name" value="LEXA REPRESSOR"/>
    <property type="match status" value="1"/>
</dbReference>
<dbReference type="InterPro" id="IPR050077">
    <property type="entry name" value="LexA_repressor"/>
</dbReference>
<protein>
    <submittedName>
        <fullName evidence="9">SOS response UmuD protein</fullName>
    </submittedName>
</protein>
<dbReference type="GO" id="GO:0006281">
    <property type="term" value="P:DNA repair"/>
    <property type="evidence" value="ECO:0007669"/>
    <property type="project" value="UniProtKB-KW"/>
</dbReference>
<dbReference type="PANTHER" id="PTHR33516:SF2">
    <property type="entry name" value="LEXA REPRESSOR-RELATED"/>
    <property type="match status" value="1"/>
</dbReference>
<dbReference type="InterPro" id="IPR015927">
    <property type="entry name" value="Peptidase_S24_S26A/B/C"/>
</dbReference>
<dbReference type="Gene3D" id="2.10.109.10">
    <property type="entry name" value="Umud Fragment, subunit A"/>
    <property type="match status" value="1"/>
</dbReference>
<organism evidence="9 10">
    <name type="scientific">Hydromonas duriensis</name>
    <dbReference type="NCBI Taxonomy" id="1527608"/>
    <lineage>
        <taxon>Bacteria</taxon>
        <taxon>Pseudomonadati</taxon>
        <taxon>Pseudomonadota</taxon>
        <taxon>Betaproteobacteria</taxon>
        <taxon>Burkholderiales</taxon>
        <taxon>Burkholderiaceae</taxon>
        <taxon>Hydromonas</taxon>
    </lineage>
</organism>
<evidence type="ECO:0000259" key="8">
    <source>
        <dbReference type="Pfam" id="PF00717"/>
    </source>
</evidence>
<sequence length="185" mass="20187">MSENKHGGARKGAGRKKGEDTIVKRVPIKLVDHIDKVIATYKGNLPADVMHVMAKTHMQIPLATEGVQAGFPSPAAPYLDDYIDLNEYLISNEAATILVRVKGQSMIKMGIDEGDILIVDRSVEALHSDIVVAELDGEFTVKRLVRTATGVELHPENDDFPILRPGYGSIITVVGVVMSVIKKFK</sequence>
<gene>
    <name evidence="9" type="ORF">DFR44_10250</name>
</gene>
<feature type="domain" description="Peptidase S24/S26A/S26B/S26C" evidence="8">
    <location>
        <begin position="65"/>
        <end position="177"/>
    </location>
</feature>
<keyword evidence="6" id="KW-0742">SOS response</keyword>
<keyword evidence="3 7" id="KW-0378">Hydrolase</keyword>
<dbReference type="PRINTS" id="PR00726">
    <property type="entry name" value="LEXASERPTASE"/>
</dbReference>
<keyword evidence="4 7" id="KW-0068">Autocatalytic cleavage</keyword>
<evidence type="ECO:0000313" key="10">
    <source>
        <dbReference type="Proteomes" id="UP000294480"/>
    </source>
</evidence>
<dbReference type="InterPro" id="IPR036286">
    <property type="entry name" value="LexA/Signal_pep-like_sf"/>
</dbReference>
<dbReference type="Proteomes" id="UP000294480">
    <property type="component" value="Unassembled WGS sequence"/>
</dbReference>
<evidence type="ECO:0000256" key="3">
    <source>
        <dbReference type="ARBA" id="ARBA00022801"/>
    </source>
</evidence>
<dbReference type="AlphaFoldDB" id="A0A4R6YAW1"/>
<dbReference type="RefSeq" id="WP_133618935.1">
    <property type="nucleotide sequence ID" value="NZ_SNZE01000002.1"/>
</dbReference>
<evidence type="ECO:0000256" key="5">
    <source>
        <dbReference type="ARBA" id="ARBA00023204"/>
    </source>
</evidence>
<dbReference type="Pfam" id="PF00717">
    <property type="entry name" value="Peptidase_S24"/>
    <property type="match status" value="1"/>
</dbReference>
<dbReference type="InterPro" id="IPR006197">
    <property type="entry name" value="Peptidase_S24_LexA"/>
</dbReference>
<comment type="caution">
    <text evidence="9">The sequence shown here is derived from an EMBL/GenBank/DDBJ whole genome shotgun (WGS) entry which is preliminary data.</text>
</comment>
<name>A0A4R6YAW1_9BURK</name>
<reference evidence="9 10" key="1">
    <citation type="submission" date="2019-03" db="EMBL/GenBank/DDBJ databases">
        <title>Genomic Encyclopedia of Type Strains, Phase IV (KMG-IV): sequencing the most valuable type-strain genomes for metagenomic binning, comparative biology and taxonomic classification.</title>
        <authorList>
            <person name="Goeker M."/>
        </authorList>
    </citation>
    <scope>NUCLEOTIDE SEQUENCE [LARGE SCALE GENOMIC DNA]</scope>
    <source>
        <strain evidence="9 10">DSM 102852</strain>
    </source>
</reference>
<evidence type="ECO:0000256" key="2">
    <source>
        <dbReference type="ARBA" id="ARBA00022763"/>
    </source>
</evidence>
<evidence type="ECO:0000256" key="1">
    <source>
        <dbReference type="ARBA" id="ARBA00007484"/>
    </source>
</evidence>
<accession>A0A4R6YAW1</accession>
<dbReference type="SUPFAM" id="SSF51306">
    <property type="entry name" value="LexA/Signal peptidase"/>
    <property type="match status" value="1"/>
</dbReference>
<dbReference type="EMBL" id="SNZE01000002">
    <property type="protein sequence ID" value="TDR32754.1"/>
    <property type="molecule type" value="Genomic_DNA"/>
</dbReference>
<comment type="similarity">
    <text evidence="1 7">Belongs to the peptidase S24 family.</text>
</comment>
<dbReference type="GO" id="GO:0006355">
    <property type="term" value="P:regulation of DNA-templated transcription"/>
    <property type="evidence" value="ECO:0007669"/>
    <property type="project" value="InterPro"/>
</dbReference>
<dbReference type="OrthoDB" id="9802364at2"/>
<evidence type="ECO:0000256" key="4">
    <source>
        <dbReference type="ARBA" id="ARBA00022813"/>
    </source>
</evidence>
<dbReference type="GO" id="GO:0009432">
    <property type="term" value="P:SOS response"/>
    <property type="evidence" value="ECO:0007669"/>
    <property type="project" value="UniProtKB-KW"/>
</dbReference>
<dbReference type="GO" id="GO:0003677">
    <property type="term" value="F:DNA binding"/>
    <property type="evidence" value="ECO:0007669"/>
    <property type="project" value="InterPro"/>
</dbReference>
<keyword evidence="10" id="KW-1185">Reference proteome</keyword>
<evidence type="ECO:0000313" key="9">
    <source>
        <dbReference type="EMBL" id="TDR32754.1"/>
    </source>
</evidence>